<dbReference type="SUPFAM" id="SSF54373">
    <property type="entry name" value="FAD-linked reductases, C-terminal domain"/>
    <property type="match status" value="1"/>
</dbReference>
<proteinExistence type="inferred from homology"/>
<dbReference type="PANTHER" id="PTHR43563:SF14">
    <property type="entry name" value="AMINE OXIDASE"/>
    <property type="match status" value="1"/>
</dbReference>
<dbReference type="InterPro" id="IPR036188">
    <property type="entry name" value="FAD/NAD-bd_sf"/>
</dbReference>
<dbReference type="SUPFAM" id="SSF51905">
    <property type="entry name" value="FAD/NAD(P)-binding domain"/>
    <property type="match status" value="1"/>
</dbReference>
<keyword evidence="6" id="KW-0285">Flavoprotein</keyword>
<dbReference type="InterPro" id="IPR001613">
    <property type="entry name" value="Flavin_amine_oxidase"/>
</dbReference>
<dbReference type="Proteomes" id="UP000240883">
    <property type="component" value="Unassembled WGS sequence"/>
</dbReference>
<protein>
    <recommendedName>
        <fullName evidence="6">Amine oxidase</fullName>
        <ecNumber evidence="6">1.4.3.-</ecNumber>
    </recommendedName>
</protein>
<feature type="signal peptide" evidence="7">
    <location>
        <begin position="1"/>
        <end position="29"/>
    </location>
</feature>
<dbReference type="InterPro" id="IPR002937">
    <property type="entry name" value="Amino_oxidase"/>
</dbReference>
<keyword evidence="10" id="KW-1185">Reference proteome</keyword>
<dbReference type="PANTHER" id="PTHR43563">
    <property type="entry name" value="AMINE OXIDASE"/>
    <property type="match status" value="1"/>
</dbReference>
<comment type="cofactor">
    <cofactor evidence="1 6">
        <name>FAD</name>
        <dbReference type="ChEBI" id="CHEBI:57692"/>
    </cofactor>
</comment>
<accession>A0A2T2P4B8</accession>
<evidence type="ECO:0000256" key="1">
    <source>
        <dbReference type="ARBA" id="ARBA00001974"/>
    </source>
</evidence>
<reference evidence="9 10" key="1">
    <citation type="journal article" date="2018" name="Front. Microbiol.">
        <title>Genome-Wide Analysis of Corynespora cassiicola Leaf Fall Disease Putative Effectors.</title>
        <authorList>
            <person name="Lopez D."/>
            <person name="Ribeiro S."/>
            <person name="Label P."/>
            <person name="Fumanal B."/>
            <person name="Venisse J.S."/>
            <person name="Kohler A."/>
            <person name="de Oliveira R.R."/>
            <person name="Labutti K."/>
            <person name="Lipzen A."/>
            <person name="Lail K."/>
            <person name="Bauer D."/>
            <person name="Ohm R.A."/>
            <person name="Barry K.W."/>
            <person name="Spatafora J."/>
            <person name="Grigoriev I.V."/>
            <person name="Martin F.M."/>
            <person name="Pujade-Renaud V."/>
        </authorList>
    </citation>
    <scope>NUCLEOTIDE SEQUENCE [LARGE SCALE GENOMIC DNA]</scope>
    <source>
        <strain evidence="9 10">Philippines</strain>
    </source>
</reference>
<dbReference type="InterPro" id="IPR050703">
    <property type="entry name" value="Flavin_MAO"/>
</dbReference>
<name>A0A2T2P4B8_CORCC</name>
<sequence length="491" mass="52968">MASFLNGRLWVKSCVQLLLSSSLAFSVYAATIPESVDVAIVGGGLSGLTAARDLLAAGKSVIILEARQRTGGKVYNKELQNGGVTEVGAEFVGPTQDEAIKLISELGLELFGVYNEGSPVLWHNNNRTVIPPSSLLGTALPFDPLSLTQLAAAQTQLNAWAAELNVSAPWSHPKAQEWDAISFEQWQIQQRLVPDARFMLESLALAIWAEQSRALSLLYVIAYIASAGNETEVGTLTRLYEIDNAAQQWRVVGGTGLIPQRLSERVGSEHISLNSPVKSITKQGAVYQVHSPAGTVQAKSVVLALGPTLVDRITFSPPLPDARQQLNKQMRLGAIGKGVPIYPTPFWREESLMGQAISDLNATKITFDSSPEDASFGAILGFLLGDDARRLDTQTPEQVQAAVISDIVRYFGENATGITEFALQRWDLEEHIWGGPTANAPPNVLAQYGSALRQSVDGIHFAGTETSEYWTGYMDGAIRAGQRVAKEIVGS</sequence>
<organism evidence="9 10">
    <name type="scientific">Corynespora cassiicola Philippines</name>
    <dbReference type="NCBI Taxonomy" id="1448308"/>
    <lineage>
        <taxon>Eukaryota</taxon>
        <taxon>Fungi</taxon>
        <taxon>Dikarya</taxon>
        <taxon>Ascomycota</taxon>
        <taxon>Pezizomycotina</taxon>
        <taxon>Dothideomycetes</taxon>
        <taxon>Pleosporomycetidae</taxon>
        <taxon>Pleosporales</taxon>
        <taxon>Corynesporascaceae</taxon>
        <taxon>Corynespora</taxon>
    </lineage>
</organism>
<dbReference type="EMBL" id="KZ678130">
    <property type="protein sequence ID" value="PSN72168.1"/>
    <property type="molecule type" value="Genomic_DNA"/>
</dbReference>
<evidence type="ECO:0000256" key="7">
    <source>
        <dbReference type="SAM" id="SignalP"/>
    </source>
</evidence>
<gene>
    <name evidence="9" type="ORF">BS50DRAFT_244379</name>
</gene>
<feature type="chain" id="PRO_5015544724" description="Amine oxidase" evidence="7">
    <location>
        <begin position="30"/>
        <end position="491"/>
    </location>
</feature>
<dbReference type="AlphaFoldDB" id="A0A2T2P4B8"/>
<keyword evidence="3 6" id="KW-0560">Oxidoreductase</keyword>
<feature type="domain" description="Amine oxidase" evidence="8">
    <location>
        <begin position="45"/>
        <end position="488"/>
    </location>
</feature>
<keyword evidence="6" id="KW-0274">FAD</keyword>
<evidence type="ECO:0000256" key="3">
    <source>
        <dbReference type="ARBA" id="ARBA00023002"/>
    </source>
</evidence>
<evidence type="ECO:0000256" key="2">
    <source>
        <dbReference type="ARBA" id="ARBA00005995"/>
    </source>
</evidence>
<keyword evidence="7" id="KW-0732">Signal</keyword>
<comment type="similarity">
    <text evidence="2 6">Belongs to the flavin monoamine oxidase family.</text>
</comment>
<dbReference type="STRING" id="1448308.A0A2T2P4B8"/>
<evidence type="ECO:0000256" key="6">
    <source>
        <dbReference type="RuleBase" id="RU362067"/>
    </source>
</evidence>
<feature type="binding site" evidence="5">
    <location>
        <position position="382"/>
    </location>
    <ligand>
        <name>substrate</name>
    </ligand>
</feature>
<feature type="binding site" evidence="5">
    <location>
        <begin position="65"/>
        <end position="66"/>
    </location>
    <ligand>
        <name>FAD</name>
        <dbReference type="ChEBI" id="CHEBI:57692"/>
    </ligand>
</feature>
<dbReference type="Gene3D" id="3.50.50.60">
    <property type="entry name" value="FAD/NAD(P)-binding domain"/>
    <property type="match status" value="1"/>
</dbReference>
<dbReference type="Gene3D" id="1.10.405.10">
    <property type="entry name" value="Guanine Nucleotide Dissociation Inhibitor, domain 1"/>
    <property type="match status" value="1"/>
</dbReference>
<feature type="binding site" evidence="5">
    <location>
        <position position="46"/>
    </location>
    <ligand>
        <name>FAD</name>
        <dbReference type="ChEBI" id="CHEBI:57692"/>
    </ligand>
</feature>
<dbReference type="OrthoDB" id="5046242at2759"/>
<feature type="binding site" evidence="5">
    <location>
        <position position="465"/>
    </location>
    <ligand>
        <name>FAD</name>
        <dbReference type="ChEBI" id="CHEBI:57692"/>
    </ligand>
</feature>
<comment type="catalytic activity">
    <reaction evidence="4">
        <text>a secondary aliphatic amine + O2 + H2O = a primary amine + an aldehyde + H2O2</text>
        <dbReference type="Rhea" id="RHEA:26414"/>
        <dbReference type="ChEBI" id="CHEBI:15377"/>
        <dbReference type="ChEBI" id="CHEBI:15379"/>
        <dbReference type="ChEBI" id="CHEBI:16240"/>
        <dbReference type="ChEBI" id="CHEBI:17478"/>
        <dbReference type="ChEBI" id="CHEBI:58855"/>
        <dbReference type="ChEBI" id="CHEBI:65296"/>
        <dbReference type="EC" id="1.4.3.4"/>
    </reaction>
</comment>
<dbReference type="EC" id="1.4.3.-" evidence="6"/>
<dbReference type="PRINTS" id="PR00757">
    <property type="entry name" value="AMINEOXDASEF"/>
</dbReference>
<evidence type="ECO:0000313" key="10">
    <source>
        <dbReference type="Proteomes" id="UP000240883"/>
    </source>
</evidence>
<evidence type="ECO:0000259" key="8">
    <source>
        <dbReference type="Pfam" id="PF01593"/>
    </source>
</evidence>
<evidence type="ECO:0000256" key="4">
    <source>
        <dbReference type="ARBA" id="ARBA00048448"/>
    </source>
</evidence>
<dbReference type="GO" id="GO:0097621">
    <property type="term" value="F:monoamine oxidase activity"/>
    <property type="evidence" value="ECO:0007669"/>
    <property type="project" value="UniProtKB-EC"/>
</dbReference>
<feature type="binding site" evidence="5">
    <location>
        <position position="277"/>
    </location>
    <ligand>
        <name>FAD</name>
        <dbReference type="ChEBI" id="CHEBI:57692"/>
    </ligand>
</feature>
<evidence type="ECO:0000256" key="5">
    <source>
        <dbReference type="PIRSR" id="PIRSR601613-1"/>
    </source>
</evidence>
<dbReference type="Gene3D" id="3.90.660.10">
    <property type="match status" value="1"/>
</dbReference>
<dbReference type="Pfam" id="PF01593">
    <property type="entry name" value="Amino_oxidase"/>
    <property type="match status" value="1"/>
</dbReference>
<evidence type="ECO:0000313" key="9">
    <source>
        <dbReference type="EMBL" id="PSN72168.1"/>
    </source>
</evidence>